<name>A0ABU3G5X3_9MICO</name>
<comment type="caution">
    <text evidence="2">The sequence shown here is derived from an EMBL/GenBank/DDBJ whole genome shotgun (WGS) entry which is preliminary data.</text>
</comment>
<reference evidence="2 3" key="1">
    <citation type="submission" date="2023-08" db="EMBL/GenBank/DDBJ databases">
        <title>Microbacterium aquilitoris sp. nov. and Microbacterium gwkjibeachense sp. nov., isolated from beach.</title>
        <authorList>
            <person name="Lee S.D."/>
            <person name="Yang H."/>
            <person name="Kim I."/>
        </authorList>
    </citation>
    <scope>NUCLEOTIDE SEQUENCE [LARGE SCALE GENOMIC DNA]</scope>
    <source>
        <strain evidence="2 3">KSW4-11</strain>
    </source>
</reference>
<evidence type="ECO:0008006" key="4">
    <source>
        <dbReference type="Google" id="ProtNLM"/>
    </source>
</evidence>
<dbReference type="EMBL" id="JAUZVV010000001">
    <property type="protein sequence ID" value="MDT3315209.1"/>
    <property type="molecule type" value="Genomic_DNA"/>
</dbReference>
<evidence type="ECO:0000313" key="3">
    <source>
        <dbReference type="Proteomes" id="UP001251849"/>
    </source>
</evidence>
<dbReference type="Proteomes" id="UP001251849">
    <property type="component" value="Unassembled WGS sequence"/>
</dbReference>
<feature type="transmembrane region" description="Helical" evidence="1">
    <location>
        <begin position="306"/>
        <end position="323"/>
    </location>
</feature>
<accession>A0ABU3G5X3</accession>
<keyword evidence="1" id="KW-0812">Transmembrane</keyword>
<feature type="transmembrane region" description="Helical" evidence="1">
    <location>
        <begin position="134"/>
        <end position="153"/>
    </location>
</feature>
<feature type="transmembrane region" description="Helical" evidence="1">
    <location>
        <begin position="376"/>
        <end position="397"/>
    </location>
</feature>
<feature type="transmembrane region" description="Helical" evidence="1">
    <location>
        <begin position="21"/>
        <end position="51"/>
    </location>
</feature>
<sequence>MVATVLKLRYRALANTLARRPWQLVGFIFGALWAIGALVSIVAGMVALAVFQPLETATVVAVLGGSALLLGWVLGPILLTGMDTSIDARGLAVFPFTRTQTMLALGGTGLTGLPGIATTLAALSTVILWVRWPLAAVVSIPAAVLAVITCVLASRLVGELSGGLGGNRRGRELIGTVVLILLVLSGPILTGVLTLLDAGGDLVTRLTSAAAILPWTPIGAAWGVAPALAAGDVLSAVARLGIAVATVGVLWVVWSRVIDAGTDAAPRGARKVAAAGRLGLFGLLPTGGVGATWARSLNGWLRDPRYLRQLLVVPLLPIVFLVTGGTDGFFFGFSPVFAALMLSIAGYTDVSYDGTAFATVLATGVRGVADRAGRTLGAACVGLPLIVLLATVTAILSGNLATLPITLGASVGIVLVGYGVSAVSSALIISPVAAPGDSPFKSVPGQTFVNGLLAFLVWGVVIALSTPTIAVAAYASTTEDGFWTWVALAVGVVEGVVIAVLGIVVGGRLLDRTGPDLLAKIRALPS</sequence>
<keyword evidence="3" id="KW-1185">Reference proteome</keyword>
<feature type="transmembrane region" description="Helical" evidence="1">
    <location>
        <begin position="173"/>
        <end position="196"/>
    </location>
</feature>
<feature type="transmembrane region" description="Helical" evidence="1">
    <location>
        <begin position="102"/>
        <end position="128"/>
    </location>
</feature>
<feature type="transmembrane region" description="Helical" evidence="1">
    <location>
        <begin position="451"/>
        <end position="476"/>
    </location>
</feature>
<feature type="transmembrane region" description="Helical" evidence="1">
    <location>
        <begin position="482"/>
        <end position="505"/>
    </location>
</feature>
<evidence type="ECO:0000256" key="1">
    <source>
        <dbReference type="SAM" id="Phobius"/>
    </source>
</evidence>
<protein>
    <recommendedName>
        <fullName evidence="4">Transporter</fullName>
    </recommendedName>
</protein>
<gene>
    <name evidence="2" type="ORF">Q9S71_00060</name>
</gene>
<feature type="transmembrane region" description="Helical" evidence="1">
    <location>
        <begin position="403"/>
        <end position="430"/>
    </location>
</feature>
<feature type="transmembrane region" description="Helical" evidence="1">
    <location>
        <begin position="274"/>
        <end position="294"/>
    </location>
</feature>
<keyword evidence="1" id="KW-1133">Transmembrane helix</keyword>
<keyword evidence="1" id="KW-0472">Membrane</keyword>
<dbReference type="RefSeq" id="WP_311859922.1">
    <property type="nucleotide sequence ID" value="NZ_JAUZVV010000001.1"/>
</dbReference>
<evidence type="ECO:0000313" key="2">
    <source>
        <dbReference type="EMBL" id="MDT3315209.1"/>
    </source>
</evidence>
<feature type="transmembrane region" description="Helical" evidence="1">
    <location>
        <begin position="236"/>
        <end position="254"/>
    </location>
</feature>
<feature type="transmembrane region" description="Helical" evidence="1">
    <location>
        <begin position="208"/>
        <end position="229"/>
    </location>
</feature>
<proteinExistence type="predicted"/>
<feature type="transmembrane region" description="Helical" evidence="1">
    <location>
        <begin position="57"/>
        <end position="81"/>
    </location>
</feature>
<organism evidence="2 3">
    <name type="scientific">Microbacterium gawkjiense</name>
    <dbReference type="NCBI Taxonomy" id="3067309"/>
    <lineage>
        <taxon>Bacteria</taxon>
        <taxon>Bacillati</taxon>
        <taxon>Actinomycetota</taxon>
        <taxon>Actinomycetes</taxon>
        <taxon>Micrococcales</taxon>
        <taxon>Microbacteriaceae</taxon>
        <taxon>Microbacterium</taxon>
    </lineage>
</organism>